<dbReference type="RefSeq" id="WP_213528930.1">
    <property type="nucleotide sequence ID" value="NZ_BOVJ01000076.1"/>
</dbReference>
<name>A0ABQ4N7T9_9BACL</name>
<reference evidence="1 2" key="1">
    <citation type="submission" date="2021-04" db="EMBL/GenBank/DDBJ databases">
        <title>Draft genome sequence of Paenibacillus cisolokensis, LC2-13A.</title>
        <authorList>
            <person name="Uke A."/>
            <person name="Chhe C."/>
            <person name="Baramee S."/>
            <person name="Kosugi A."/>
        </authorList>
    </citation>
    <scope>NUCLEOTIDE SEQUENCE [LARGE SCALE GENOMIC DNA]</scope>
    <source>
        <strain evidence="1 2">LC2-13A</strain>
    </source>
</reference>
<sequence>MFVKKRYRIHIRAGQGNLNELIDELARQVVRKHTDAFQINHNRVKKSRLEDVPCYHCNDPSI</sequence>
<gene>
    <name evidence="1" type="ORF">PACILC2_25440</name>
</gene>
<proteinExistence type="predicted"/>
<accession>A0ABQ4N7T9</accession>
<organism evidence="1 2">
    <name type="scientific">Paenibacillus cisolokensis</name>
    <dbReference type="NCBI Taxonomy" id="1658519"/>
    <lineage>
        <taxon>Bacteria</taxon>
        <taxon>Bacillati</taxon>
        <taxon>Bacillota</taxon>
        <taxon>Bacilli</taxon>
        <taxon>Bacillales</taxon>
        <taxon>Paenibacillaceae</taxon>
        <taxon>Paenibacillus</taxon>
    </lineage>
</organism>
<evidence type="ECO:0000313" key="1">
    <source>
        <dbReference type="EMBL" id="GIQ63976.1"/>
    </source>
</evidence>
<comment type="caution">
    <text evidence="1">The sequence shown here is derived from an EMBL/GenBank/DDBJ whole genome shotgun (WGS) entry which is preliminary data.</text>
</comment>
<protein>
    <submittedName>
        <fullName evidence="1">Uncharacterized protein</fullName>
    </submittedName>
</protein>
<dbReference type="EMBL" id="BOVJ01000076">
    <property type="protein sequence ID" value="GIQ63976.1"/>
    <property type="molecule type" value="Genomic_DNA"/>
</dbReference>
<keyword evidence="2" id="KW-1185">Reference proteome</keyword>
<dbReference type="Proteomes" id="UP000680304">
    <property type="component" value="Unassembled WGS sequence"/>
</dbReference>
<evidence type="ECO:0000313" key="2">
    <source>
        <dbReference type="Proteomes" id="UP000680304"/>
    </source>
</evidence>